<evidence type="ECO:0000313" key="2">
    <source>
        <dbReference type="EMBL" id="PJZ78787.1"/>
    </source>
</evidence>
<name>A0A2N0A3A6_9LEPT</name>
<accession>A0A2N0A3A6</accession>
<sequence length="222" mass="26940">MVTRSQQIKKIPSRIAKSKIANFENFARRELQRKSIGCNTEKEKTFQSLGMVLERIQKQYYKDTRYLEIFQHITNPLRDAQARVLDYFDNFYYKYIHESEKREQIIIKEINSLKFQTGENEDLNEYKIVYYRTARYFSDSLKRNTETEKSRSEDPEGPFRRVKKQIESEIPDTETWEDQWFIAFTRIRRTFSLKSSQPWKLAEARVREQLERDCKDKEKVSN</sequence>
<dbReference type="AlphaFoldDB" id="A0A2N0A3A6"/>
<keyword evidence="3" id="KW-1185">Reference proteome</keyword>
<dbReference type="RefSeq" id="WP_100766691.1">
    <property type="nucleotide sequence ID" value="NZ_NPEA01000001.1"/>
</dbReference>
<evidence type="ECO:0000313" key="3">
    <source>
        <dbReference type="Proteomes" id="UP000231843"/>
    </source>
</evidence>
<dbReference type="Proteomes" id="UP000231843">
    <property type="component" value="Unassembled WGS sequence"/>
</dbReference>
<gene>
    <name evidence="2" type="ORF">CH365_00715</name>
</gene>
<proteinExistence type="predicted"/>
<protein>
    <submittedName>
        <fullName evidence="2">Uncharacterized protein</fullName>
    </submittedName>
</protein>
<feature type="region of interest" description="Disordered" evidence="1">
    <location>
        <begin position="143"/>
        <end position="162"/>
    </location>
</feature>
<reference evidence="2 3" key="1">
    <citation type="submission" date="2017-07" db="EMBL/GenBank/DDBJ databases">
        <title>Leptospira spp. isolated from tropical soils.</title>
        <authorList>
            <person name="Thibeaux R."/>
            <person name="Iraola G."/>
            <person name="Ferres I."/>
            <person name="Bierque E."/>
            <person name="Girault D."/>
            <person name="Soupe-Gilbert M.-E."/>
            <person name="Picardeau M."/>
            <person name="Goarant C."/>
        </authorList>
    </citation>
    <scope>NUCLEOTIDE SEQUENCE [LARGE SCALE GENOMIC DNA]</scope>
    <source>
        <strain evidence="2 3">ES4-C-A1</strain>
    </source>
</reference>
<organism evidence="2 3">
    <name type="scientific">Leptospira neocaledonica</name>
    <dbReference type="NCBI Taxonomy" id="2023192"/>
    <lineage>
        <taxon>Bacteria</taxon>
        <taxon>Pseudomonadati</taxon>
        <taxon>Spirochaetota</taxon>
        <taxon>Spirochaetia</taxon>
        <taxon>Leptospirales</taxon>
        <taxon>Leptospiraceae</taxon>
        <taxon>Leptospira</taxon>
    </lineage>
</organism>
<comment type="caution">
    <text evidence="2">The sequence shown here is derived from an EMBL/GenBank/DDBJ whole genome shotgun (WGS) entry which is preliminary data.</text>
</comment>
<evidence type="ECO:0000256" key="1">
    <source>
        <dbReference type="SAM" id="MobiDB-lite"/>
    </source>
</evidence>
<dbReference type="EMBL" id="NPEA01000001">
    <property type="protein sequence ID" value="PJZ78787.1"/>
    <property type="molecule type" value="Genomic_DNA"/>
</dbReference>